<proteinExistence type="predicted"/>
<dbReference type="EMBL" id="BKCJ010003849">
    <property type="protein sequence ID" value="GEU57547.1"/>
    <property type="molecule type" value="Genomic_DNA"/>
</dbReference>
<sequence length="438" mass="49526">MESVSTQVVAVAKLLVLSLNKFKLWKLRIKHYFLMTNYALWEVILNGDTPPITRSINGVEREYPPTITEEKLARKNELKARGTLLMALPNEHQLKFNSYKNTKSLMESIEKRFRDNKESKKKTGRNLGVKGTATIGFNRTKVECYNCHRRGHFTMECRAPKHQDNRNREAPRRTVPVEERHTNFALMAYTSLSSSSSSNSDTEVNDKYKPGEGYHAVPPPYTGNFMPPKPDLVFADTDEHDVSKFVTSMPAVAISEPKTSESKPKIDSEPLIKDWEKGITDRECSRHMTGNMSYHSEYEEIDGGYVAFGGSGPTWLFDIDTLTEYMNYKPVVIGNQTNGNAGEEEMKGVKASGNKDGEVISPDDTVVNENIIYGCANDPNMPELEDSSIFEDSHEDFFDAEADLTNLESTFFVSPIPTTRVHKDHPVEQIIRDIHSLP</sequence>
<keyword evidence="1" id="KW-0863">Zinc-finger</keyword>
<dbReference type="GO" id="GO:0008270">
    <property type="term" value="F:zinc ion binding"/>
    <property type="evidence" value="ECO:0007669"/>
    <property type="project" value="UniProtKB-KW"/>
</dbReference>
<dbReference type="SUPFAM" id="SSF57756">
    <property type="entry name" value="Retrovirus zinc finger-like domains"/>
    <property type="match status" value="1"/>
</dbReference>
<keyword evidence="1" id="KW-0862">Zinc</keyword>
<dbReference type="Gene3D" id="4.10.60.10">
    <property type="entry name" value="Zinc finger, CCHC-type"/>
    <property type="match status" value="1"/>
</dbReference>
<dbReference type="InterPro" id="IPR001878">
    <property type="entry name" value="Znf_CCHC"/>
</dbReference>
<reference evidence="3" key="1">
    <citation type="journal article" date="2019" name="Sci. Rep.">
        <title>Draft genome of Tanacetum cinerariifolium, the natural source of mosquito coil.</title>
        <authorList>
            <person name="Yamashiro T."/>
            <person name="Shiraishi A."/>
            <person name="Satake H."/>
            <person name="Nakayama K."/>
        </authorList>
    </citation>
    <scope>NUCLEOTIDE SEQUENCE</scope>
</reference>
<protein>
    <recommendedName>
        <fullName evidence="2">CCHC-type domain-containing protein</fullName>
    </recommendedName>
</protein>
<dbReference type="AlphaFoldDB" id="A0A6L2L9L1"/>
<evidence type="ECO:0000313" key="3">
    <source>
        <dbReference type="EMBL" id="GEU57547.1"/>
    </source>
</evidence>
<feature type="domain" description="CCHC-type" evidence="2">
    <location>
        <begin position="144"/>
        <end position="158"/>
    </location>
</feature>
<dbReference type="PROSITE" id="PS50158">
    <property type="entry name" value="ZF_CCHC"/>
    <property type="match status" value="1"/>
</dbReference>
<dbReference type="GO" id="GO:0003676">
    <property type="term" value="F:nucleic acid binding"/>
    <property type="evidence" value="ECO:0007669"/>
    <property type="project" value="InterPro"/>
</dbReference>
<name>A0A6L2L9L1_TANCI</name>
<keyword evidence="1" id="KW-0479">Metal-binding</keyword>
<accession>A0A6L2L9L1</accession>
<evidence type="ECO:0000259" key="2">
    <source>
        <dbReference type="PROSITE" id="PS50158"/>
    </source>
</evidence>
<comment type="caution">
    <text evidence="3">The sequence shown here is derived from an EMBL/GenBank/DDBJ whole genome shotgun (WGS) entry which is preliminary data.</text>
</comment>
<organism evidence="3">
    <name type="scientific">Tanacetum cinerariifolium</name>
    <name type="common">Dalmatian daisy</name>
    <name type="synonym">Chrysanthemum cinerariifolium</name>
    <dbReference type="NCBI Taxonomy" id="118510"/>
    <lineage>
        <taxon>Eukaryota</taxon>
        <taxon>Viridiplantae</taxon>
        <taxon>Streptophyta</taxon>
        <taxon>Embryophyta</taxon>
        <taxon>Tracheophyta</taxon>
        <taxon>Spermatophyta</taxon>
        <taxon>Magnoliopsida</taxon>
        <taxon>eudicotyledons</taxon>
        <taxon>Gunneridae</taxon>
        <taxon>Pentapetalae</taxon>
        <taxon>asterids</taxon>
        <taxon>campanulids</taxon>
        <taxon>Asterales</taxon>
        <taxon>Asteraceae</taxon>
        <taxon>Asteroideae</taxon>
        <taxon>Anthemideae</taxon>
        <taxon>Anthemidinae</taxon>
        <taxon>Tanacetum</taxon>
    </lineage>
</organism>
<evidence type="ECO:0000256" key="1">
    <source>
        <dbReference type="PROSITE-ProRule" id="PRU00047"/>
    </source>
</evidence>
<dbReference type="InterPro" id="IPR036875">
    <property type="entry name" value="Znf_CCHC_sf"/>
</dbReference>
<gene>
    <name evidence="3" type="ORF">Tci_029525</name>
</gene>